<organism evidence="2 3">
    <name type="scientific">Novymonas esmeraldas</name>
    <dbReference type="NCBI Taxonomy" id="1808958"/>
    <lineage>
        <taxon>Eukaryota</taxon>
        <taxon>Discoba</taxon>
        <taxon>Euglenozoa</taxon>
        <taxon>Kinetoplastea</taxon>
        <taxon>Metakinetoplastina</taxon>
        <taxon>Trypanosomatida</taxon>
        <taxon>Trypanosomatidae</taxon>
        <taxon>Novymonas</taxon>
    </lineage>
</organism>
<feature type="compositionally biased region" description="Low complexity" evidence="1">
    <location>
        <begin position="448"/>
        <end position="459"/>
    </location>
</feature>
<feature type="region of interest" description="Disordered" evidence="1">
    <location>
        <begin position="514"/>
        <end position="554"/>
    </location>
</feature>
<protein>
    <submittedName>
        <fullName evidence="2">Uncharacterized protein</fullName>
    </submittedName>
</protein>
<gene>
    <name evidence="2" type="ORF">NESM_000058200</name>
</gene>
<feature type="compositionally biased region" description="Polar residues" evidence="1">
    <location>
        <begin position="791"/>
        <end position="806"/>
    </location>
</feature>
<evidence type="ECO:0000313" key="2">
    <source>
        <dbReference type="EMBL" id="KAK7200086.1"/>
    </source>
</evidence>
<evidence type="ECO:0000256" key="1">
    <source>
        <dbReference type="SAM" id="MobiDB-lite"/>
    </source>
</evidence>
<keyword evidence="3" id="KW-1185">Reference proteome</keyword>
<evidence type="ECO:0000313" key="3">
    <source>
        <dbReference type="Proteomes" id="UP001430356"/>
    </source>
</evidence>
<accession>A0AAW0F2H3</accession>
<feature type="compositionally biased region" description="Low complexity" evidence="1">
    <location>
        <begin position="277"/>
        <end position="320"/>
    </location>
</feature>
<proteinExistence type="predicted"/>
<feature type="region of interest" description="Disordered" evidence="1">
    <location>
        <begin position="415"/>
        <end position="470"/>
    </location>
</feature>
<dbReference type="AlphaFoldDB" id="A0AAW0F2H3"/>
<feature type="compositionally biased region" description="Basic residues" evidence="1">
    <location>
        <begin position="267"/>
        <end position="276"/>
    </location>
</feature>
<dbReference type="EMBL" id="JAECZO010000003">
    <property type="protein sequence ID" value="KAK7200086.1"/>
    <property type="molecule type" value="Genomic_DNA"/>
</dbReference>
<feature type="region of interest" description="Disordered" evidence="1">
    <location>
        <begin position="1"/>
        <end position="326"/>
    </location>
</feature>
<feature type="compositionally biased region" description="Low complexity" evidence="1">
    <location>
        <begin position="31"/>
        <end position="40"/>
    </location>
</feature>
<feature type="compositionally biased region" description="Polar residues" evidence="1">
    <location>
        <begin position="78"/>
        <end position="87"/>
    </location>
</feature>
<feature type="compositionally biased region" description="Low complexity" evidence="1">
    <location>
        <begin position="134"/>
        <end position="143"/>
    </location>
</feature>
<feature type="region of interest" description="Disordered" evidence="1">
    <location>
        <begin position="573"/>
        <end position="622"/>
    </location>
</feature>
<reference evidence="2 3" key="1">
    <citation type="journal article" date="2021" name="MBio">
        <title>A New Model Trypanosomatid, Novymonas esmeraldas: Genomic Perception of Its 'Candidatus Pandoraea novymonadis' Endosymbiont.</title>
        <authorList>
            <person name="Zakharova A."/>
            <person name="Saura A."/>
            <person name="Butenko A."/>
            <person name="Podesvova L."/>
            <person name="Warmusova S."/>
            <person name="Kostygov A.Y."/>
            <person name="Nenarokova A."/>
            <person name="Lukes J."/>
            <person name="Opperdoes F.R."/>
            <person name="Yurchenko V."/>
        </authorList>
    </citation>
    <scope>NUCLEOTIDE SEQUENCE [LARGE SCALE GENOMIC DNA]</scope>
    <source>
        <strain evidence="2 3">E262AT.01</strain>
    </source>
</reference>
<feature type="region of interest" description="Disordered" evidence="1">
    <location>
        <begin position="787"/>
        <end position="881"/>
    </location>
</feature>
<feature type="compositionally biased region" description="Low complexity" evidence="1">
    <location>
        <begin position="224"/>
        <end position="235"/>
    </location>
</feature>
<name>A0AAW0F2H3_9TRYP</name>
<sequence>MPPRRRTVPLRLSEDAPATTTAASGVVRTGSATASPSLQTPAPPPPLCTSTVWAKTPRLEASEGPPRRARRAGTATSSGDSPTCSGQGSSVARDAVAAVPRRAAAAEEASDSGSLRHGPHRPLERTRSAEPVPSLASGAAWASDADDELRRRTRPARPVPARVHQHARPSTGVRLSSRHSAPFEEPRRCSASGDVVLAQSASTPTTEVKADTVGERMCASPPLSSSSSSNSSSSSGDASAAGKIGRPRADLSSAEKPWLAAPPARGILKHGRHPSSKRPSTPRAPASARRSATPTTAVAGRAAAASVASSHTTAAGATHGPGRRPRHVTFNEAEIDYVEAAAAATSHAADDEGPVVGRRHNTGWAAATFCDTLAGYVEQRRQQLTGATALVEKDGADSWGADSEWFNEEFGAHLTPHAPRPTVEQAEPSEGTRLSTSTVIRRPPRMSLPPSSSAPPRLGGTRGRRRDVSGAADDYVTLGASVSSARSRTPQSARVCMNEHLVSVLSTTVAAAAVSSSSSSSITKRSSRDGSADDAGEQTSEDGRGSSPVLAYDHTPSAALPRSSAVANLSLRSPNSLAAPPPPPPPLSVNDLRRRSPVAPRPDMHGQGGPDHGDSHPRLMSPSVSLSNIEASLAAEVATDAGRQSTRLADRCEPVAQPQPTATPPLAAAAVNRESPTASATQLSASERRLLRAVMQVSARNHRATATTSAAWSRTGACVSPAITVETPCSTVSSSAGSGRVNSTSTSTLSSLGGSARLLRGGGRGGGAPRVQVLSADVRHFLNGGAPVASSARSGAESTGRTTSPPSHAAVSSAMRRRANSFTSHPHRHTLTLSAVHLAGHARDDDEDEMEPHIQVPLPTPRTLARKLSSAPLRPLTDRTA</sequence>
<feature type="compositionally biased region" description="Polar residues" evidence="1">
    <location>
        <begin position="731"/>
        <end position="742"/>
    </location>
</feature>
<feature type="compositionally biased region" description="Basic residues" evidence="1">
    <location>
        <begin position="815"/>
        <end position="830"/>
    </location>
</feature>
<comment type="caution">
    <text evidence="2">The sequence shown here is derived from an EMBL/GenBank/DDBJ whole genome shotgun (WGS) entry which is preliminary data.</text>
</comment>
<dbReference type="Proteomes" id="UP001430356">
    <property type="component" value="Unassembled WGS sequence"/>
</dbReference>
<feature type="compositionally biased region" description="Low complexity" evidence="1">
    <location>
        <begin position="88"/>
        <end position="113"/>
    </location>
</feature>
<feature type="region of interest" description="Disordered" evidence="1">
    <location>
        <begin position="731"/>
        <end position="751"/>
    </location>
</feature>